<dbReference type="GO" id="GO:0008745">
    <property type="term" value="F:N-acetylmuramoyl-L-alanine amidase activity"/>
    <property type="evidence" value="ECO:0007669"/>
    <property type="project" value="InterPro"/>
</dbReference>
<gene>
    <name evidence="4" type="ORF">H8S09_09580</name>
</gene>
<accession>A0A8I0AQC3</accession>
<proteinExistence type="predicted"/>
<dbReference type="AlphaFoldDB" id="A0A8I0AQC3"/>
<name>A0A8I0AQC3_9FIRM</name>
<reference evidence="4 5" key="1">
    <citation type="submission" date="2020-08" db="EMBL/GenBank/DDBJ databases">
        <title>Genome public.</title>
        <authorList>
            <person name="Liu C."/>
            <person name="Sun Q."/>
        </authorList>
    </citation>
    <scope>NUCLEOTIDE SEQUENCE [LARGE SCALE GENOMIC DNA]</scope>
    <source>
        <strain evidence="4 5">NSJ-10</strain>
    </source>
</reference>
<dbReference type="Gene3D" id="3.40.630.40">
    <property type="entry name" value="Zn-dependent exopeptidases"/>
    <property type="match status" value="1"/>
</dbReference>
<keyword evidence="2" id="KW-0812">Transmembrane</keyword>
<dbReference type="InterPro" id="IPR002508">
    <property type="entry name" value="MurNAc-LAA_cat"/>
</dbReference>
<keyword evidence="2" id="KW-1133">Transmembrane helix</keyword>
<dbReference type="GO" id="GO:0009253">
    <property type="term" value="P:peptidoglycan catabolic process"/>
    <property type="evidence" value="ECO:0007669"/>
    <property type="project" value="InterPro"/>
</dbReference>
<feature type="domain" description="MurNAc-LAA" evidence="3">
    <location>
        <begin position="121"/>
        <end position="237"/>
    </location>
</feature>
<sequence>MAGKTKKKLTVTQMRSVIKFLIGVNIVLLIAVIVLSVLLAVSRSKSSKDAVSIIKPDGKYTVCLDPGHGGSDIGATGINNIHEKDGNLKLSLKVAKLLKKNGVKVVMTRDDDSTVSSEDRAAIANDCNADLYLALHRNYAANPEACGVEAWIYSSGSEKNHAIADTILSNLEKVGISDNRGVRTGTQFDSDNDYIVIKQTNMTSLIIEMGFISNEKDVELYDNNMDDYAAAIANGIIEWLNEYQ</sequence>
<dbReference type="PANTHER" id="PTHR30404">
    <property type="entry name" value="N-ACETYLMURAMOYL-L-ALANINE AMIDASE"/>
    <property type="match status" value="1"/>
</dbReference>
<evidence type="ECO:0000313" key="4">
    <source>
        <dbReference type="EMBL" id="MBC5663138.1"/>
    </source>
</evidence>
<dbReference type="SMART" id="SM00646">
    <property type="entry name" value="Ami_3"/>
    <property type="match status" value="1"/>
</dbReference>
<organism evidence="4 5">
    <name type="scientific">Coprococcus hominis</name>
    <name type="common">ex Liu et al. 2022</name>
    <dbReference type="NCBI Taxonomy" id="2763039"/>
    <lineage>
        <taxon>Bacteria</taxon>
        <taxon>Bacillati</taxon>
        <taxon>Bacillota</taxon>
        <taxon>Clostridia</taxon>
        <taxon>Lachnospirales</taxon>
        <taxon>Lachnospiraceae</taxon>
        <taxon>Coprococcus</taxon>
    </lineage>
</organism>
<evidence type="ECO:0000259" key="3">
    <source>
        <dbReference type="SMART" id="SM00646"/>
    </source>
</evidence>
<keyword evidence="5" id="KW-1185">Reference proteome</keyword>
<dbReference type="RefSeq" id="WP_118484686.1">
    <property type="nucleotide sequence ID" value="NZ_JACOOX010000005.1"/>
</dbReference>
<keyword evidence="1" id="KW-0378">Hydrolase</keyword>
<dbReference type="SUPFAM" id="SSF53187">
    <property type="entry name" value="Zn-dependent exopeptidases"/>
    <property type="match status" value="1"/>
</dbReference>
<dbReference type="InterPro" id="IPR050695">
    <property type="entry name" value="N-acetylmuramoyl_amidase_3"/>
</dbReference>
<dbReference type="CDD" id="cd02696">
    <property type="entry name" value="MurNAc-LAA"/>
    <property type="match status" value="1"/>
</dbReference>
<evidence type="ECO:0000313" key="5">
    <source>
        <dbReference type="Proteomes" id="UP000615234"/>
    </source>
</evidence>
<comment type="caution">
    <text evidence="4">The sequence shown here is derived from an EMBL/GenBank/DDBJ whole genome shotgun (WGS) entry which is preliminary data.</text>
</comment>
<dbReference type="PANTHER" id="PTHR30404:SF0">
    <property type="entry name" value="N-ACETYLMURAMOYL-L-ALANINE AMIDASE AMIC"/>
    <property type="match status" value="1"/>
</dbReference>
<dbReference type="Pfam" id="PF01520">
    <property type="entry name" value="Amidase_3"/>
    <property type="match status" value="1"/>
</dbReference>
<protein>
    <submittedName>
        <fullName evidence="4">N-acetylmuramoyl-L-alanine amidase</fullName>
    </submittedName>
</protein>
<feature type="transmembrane region" description="Helical" evidence="2">
    <location>
        <begin position="20"/>
        <end position="41"/>
    </location>
</feature>
<evidence type="ECO:0000256" key="1">
    <source>
        <dbReference type="ARBA" id="ARBA00022801"/>
    </source>
</evidence>
<dbReference type="Proteomes" id="UP000615234">
    <property type="component" value="Unassembled WGS sequence"/>
</dbReference>
<dbReference type="GO" id="GO:0030288">
    <property type="term" value="C:outer membrane-bounded periplasmic space"/>
    <property type="evidence" value="ECO:0007669"/>
    <property type="project" value="TreeGrafter"/>
</dbReference>
<evidence type="ECO:0000256" key="2">
    <source>
        <dbReference type="SAM" id="Phobius"/>
    </source>
</evidence>
<dbReference type="EMBL" id="JACOOX010000005">
    <property type="protein sequence ID" value="MBC5663138.1"/>
    <property type="molecule type" value="Genomic_DNA"/>
</dbReference>
<keyword evidence="2" id="KW-0472">Membrane</keyword>